<sequence length="345" mass="38540">MTEYKTLARFIIMGSTFRKDMSTVEEVEELTNQFVSTPIDPQRDVNMSFPSDISCVDSDSEDSDDSLAEAFQPLDESGESILEQSYIDEEVFCFTHAEVEDSPAVEEGLTGDCTPEQAVMQDKCVAFVSLLEDLVMKVVGKLCPVEGCHGERTFQTTKRGSCAVITWKCENCKKAASGSWSSQPRVGGMYAGNLILPAAVLLSGNNLLKVILMWKFANVWFPAASQFYRDFHPVIEDAWEESRRELMKGVANGVILAGDGRMDSPGHSAQFCTYSLMDHDRKCVLSMQCIDVRQAKHSNDMERVGLLKAIDDLRRLGVKIGEVVTDGHIQIKHMMSRYFLNWKGI</sequence>
<reference evidence="1 2" key="1">
    <citation type="journal article" date="2017" name="PLoS Biol.">
        <title>The sea cucumber genome provides insights into morphological evolution and visceral regeneration.</title>
        <authorList>
            <person name="Zhang X."/>
            <person name="Sun L."/>
            <person name="Yuan J."/>
            <person name="Sun Y."/>
            <person name="Gao Y."/>
            <person name="Zhang L."/>
            <person name="Li S."/>
            <person name="Dai H."/>
            <person name="Hamel J.F."/>
            <person name="Liu C."/>
            <person name="Yu Y."/>
            <person name="Liu S."/>
            <person name="Lin W."/>
            <person name="Guo K."/>
            <person name="Jin S."/>
            <person name="Xu P."/>
            <person name="Storey K.B."/>
            <person name="Huan P."/>
            <person name="Zhang T."/>
            <person name="Zhou Y."/>
            <person name="Zhang J."/>
            <person name="Lin C."/>
            <person name="Li X."/>
            <person name="Xing L."/>
            <person name="Huo D."/>
            <person name="Sun M."/>
            <person name="Wang L."/>
            <person name="Mercier A."/>
            <person name="Li F."/>
            <person name="Yang H."/>
            <person name="Xiang J."/>
        </authorList>
    </citation>
    <scope>NUCLEOTIDE SEQUENCE [LARGE SCALE GENOMIC DNA]</scope>
    <source>
        <strain evidence="1">Shaxun</strain>
        <tissue evidence="1">Muscle</tissue>
    </source>
</reference>
<organism evidence="1 2">
    <name type="scientific">Stichopus japonicus</name>
    <name type="common">Sea cucumber</name>
    <dbReference type="NCBI Taxonomy" id="307972"/>
    <lineage>
        <taxon>Eukaryota</taxon>
        <taxon>Metazoa</taxon>
        <taxon>Echinodermata</taxon>
        <taxon>Eleutherozoa</taxon>
        <taxon>Echinozoa</taxon>
        <taxon>Holothuroidea</taxon>
        <taxon>Aspidochirotacea</taxon>
        <taxon>Aspidochirotida</taxon>
        <taxon>Stichopodidae</taxon>
        <taxon>Apostichopus</taxon>
    </lineage>
</organism>
<dbReference type="AlphaFoldDB" id="A0A2G8K769"/>
<dbReference type="Proteomes" id="UP000230750">
    <property type="component" value="Unassembled WGS sequence"/>
</dbReference>
<evidence type="ECO:0000313" key="2">
    <source>
        <dbReference type="Proteomes" id="UP000230750"/>
    </source>
</evidence>
<dbReference type="PANTHER" id="PTHR31751:SF7">
    <property type="entry name" value="THAP-TYPE DOMAIN-CONTAINING PROTEIN"/>
    <property type="match status" value="1"/>
</dbReference>
<comment type="caution">
    <text evidence="1">The sequence shown here is derived from an EMBL/GenBank/DDBJ whole genome shotgun (WGS) entry which is preliminary data.</text>
</comment>
<keyword evidence="2" id="KW-1185">Reference proteome</keyword>
<name>A0A2G8K769_STIJA</name>
<protein>
    <submittedName>
        <fullName evidence="1">Uncharacterized protein</fullName>
    </submittedName>
</protein>
<dbReference type="PANTHER" id="PTHR31751">
    <property type="entry name" value="SI:CH211-108C17.2-RELATED-RELATED"/>
    <property type="match status" value="1"/>
</dbReference>
<dbReference type="STRING" id="307972.A0A2G8K769"/>
<gene>
    <name evidence="1" type="ORF">BSL78_19358</name>
</gene>
<proteinExistence type="predicted"/>
<accession>A0A2G8K769</accession>
<dbReference type="EMBL" id="MRZV01000825">
    <property type="protein sequence ID" value="PIK43793.1"/>
    <property type="molecule type" value="Genomic_DNA"/>
</dbReference>
<dbReference type="OrthoDB" id="5982876at2759"/>
<evidence type="ECO:0000313" key="1">
    <source>
        <dbReference type="EMBL" id="PIK43793.1"/>
    </source>
</evidence>